<dbReference type="Pfam" id="PF02535">
    <property type="entry name" value="Zip"/>
    <property type="match status" value="1"/>
</dbReference>
<protein>
    <submittedName>
        <fullName evidence="8">Uncharacterized protein</fullName>
    </submittedName>
</protein>
<evidence type="ECO:0000256" key="4">
    <source>
        <dbReference type="ARBA" id="ARBA00023136"/>
    </source>
</evidence>
<feature type="transmembrane region" description="Helical" evidence="6">
    <location>
        <begin position="53"/>
        <end position="73"/>
    </location>
</feature>
<dbReference type="EMBL" id="JADGJQ010000049">
    <property type="protein sequence ID" value="KAJ3175713.1"/>
    <property type="molecule type" value="Genomic_DNA"/>
</dbReference>
<gene>
    <name evidence="8" type="ORF">HDU87_005856</name>
</gene>
<comment type="caution">
    <text evidence="8">The sequence shown here is derived from an EMBL/GenBank/DDBJ whole genome shotgun (WGS) entry which is preliminary data.</text>
</comment>
<evidence type="ECO:0000256" key="6">
    <source>
        <dbReference type="SAM" id="Phobius"/>
    </source>
</evidence>
<dbReference type="InterPro" id="IPR003689">
    <property type="entry name" value="ZIP"/>
</dbReference>
<dbReference type="Proteomes" id="UP001212152">
    <property type="component" value="Unassembled WGS sequence"/>
</dbReference>
<keyword evidence="2 6" id="KW-0812">Transmembrane</keyword>
<evidence type="ECO:0000256" key="2">
    <source>
        <dbReference type="ARBA" id="ARBA00022692"/>
    </source>
</evidence>
<feature type="transmembrane region" description="Helical" evidence="6">
    <location>
        <begin position="303"/>
        <end position="324"/>
    </location>
</feature>
<evidence type="ECO:0000313" key="8">
    <source>
        <dbReference type="EMBL" id="KAJ3175713.1"/>
    </source>
</evidence>
<evidence type="ECO:0000256" key="1">
    <source>
        <dbReference type="ARBA" id="ARBA00004141"/>
    </source>
</evidence>
<comment type="subcellular location">
    <subcellularLocation>
        <location evidence="1">Membrane</location>
        <topology evidence="1">Multi-pass membrane protein</topology>
    </subcellularLocation>
</comment>
<feature type="region of interest" description="Disordered" evidence="5">
    <location>
        <begin position="164"/>
        <end position="203"/>
    </location>
</feature>
<dbReference type="GO" id="GO:0005385">
    <property type="term" value="F:zinc ion transmembrane transporter activity"/>
    <property type="evidence" value="ECO:0007669"/>
    <property type="project" value="TreeGrafter"/>
</dbReference>
<dbReference type="PANTHER" id="PTHR11040">
    <property type="entry name" value="ZINC/IRON TRANSPORTER"/>
    <property type="match status" value="1"/>
</dbReference>
<dbReference type="PANTHER" id="PTHR11040:SF44">
    <property type="entry name" value="PROTEIN ZNTC-RELATED"/>
    <property type="match status" value="1"/>
</dbReference>
<feature type="signal peptide" evidence="7">
    <location>
        <begin position="1"/>
        <end position="16"/>
    </location>
</feature>
<evidence type="ECO:0000256" key="7">
    <source>
        <dbReference type="SAM" id="SignalP"/>
    </source>
</evidence>
<dbReference type="AlphaFoldDB" id="A0AAD5XQX3"/>
<feature type="transmembrane region" description="Helical" evidence="6">
    <location>
        <begin position="268"/>
        <end position="291"/>
    </location>
</feature>
<evidence type="ECO:0000256" key="3">
    <source>
        <dbReference type="ARBA" id="ARBA00022989"/>
    </source>
</evidence>
<keyword evidence="4 6" id="KW-0472">Membrane</keyword>
<feature type="transmembrane region" description="Helical" evidence="6">
    <location>
        <begin position="243"/>
        <end position="262"/>
    </location>
</feature>
<feature type="chain" id="PRO_5042098590" evidence="7">
    <location>
        <begin position="17"/>
        <end position="398"/>
    </location>
</feature>
<keyword evidence="3 6" id="KW-1133">Transmembrane helix</keyword>
<sequence>MLAAALLLLLTPMVSADAAGQGAPTDSTIDPGQSACSGSASSSNDAYSVGKHVAGVFITLAVSATGILTTIVISTNASLKSRRGVITALHLTKFFGIGVIAATAWIHLLPDAFANFTNPCLEGYWNVYGGGNYVGLFGLVAGFLVQGIEMFLVKHHHDVEPAKIHEEHKLPMSTSDTDVSIRSVQRPTTASDEPTAAPPPSMAANDDTALTLTAITGHGHSHHHGGNSLSPNSHPNSHPISTILLEAGIIFHSLIIGVTLGTTADDGFTSLLIAIGFHQFAEGAALGVLLSSLSRKTFALPKLYAAGLLYPLTTPIGIALGIALRDTYNANSQTAILVQGILDSLSAGILIYNAYCELISKEINQSGQFRGLSRGTKVASMLFLYAGAGVMAVIGLWA</sequence>
<feature type="transmembrane region" description="Helical" evidence="6">
    <location>
        <begin position="133"/>
        <end position="153"/>
    </location>
</feature>
<feature type="transmembrane region" description="Helical" evidence="6">
    <location>
        <begin position="336"/>
        <end position="355"/>
    </location>
</feature>
<keyword evidence="7" id="KW-0732">Signal</keyword>
<feature type="transmembrane region" description="Helical" evidence="6">
    <location>
        <begin position="85"/>
        <end position="108"/>
    </location>
</feature>
<reference evidence="8" key="1">
    <citation type="submission" date="2020-05" db="EMBL/GenBank/DDBJ databases">
        <title>Phylogenomic resolution of chytrid fungi.</title>
        <authorList>
            <person name="Stajich J.E."/>
            <person name="Amses K."/>
            <person name="Simmons R."/>
            <person name="Seto K."/>
            <person name="Myers J."/>
            <person name="Bonds A."/>
            <person name="Quandt C.A."/>
            <person name="Barry K."/>
            <person name="Liu P."/>
            <person name="Grigoriev I."/>
            <person name="Longcore J.E."/>
            <person name="James T.Y."/>
        </authorList>
    </citation>
    <scope>NUCLEOTIDE SEQUENCE</scope>
    <source>
        <strain evidence="8">JEL0379</strain>
    </source>
</reference>
<evidence type="ECO:0000256" key="5">
    <source>
        <dbReference type="SAM" id="MobiDB-lite"/>
    </source>
</evidence>
<accession>A0AAD5XQX3</accession>
<proteinExistence type="predicted"/>
<feature type="transmembrane region" description="Helical" evidence="6">
    <location>
        <begin position="376"/>
        <end position="397"/>
    </location>
</feature>
<organism evidence="8 9">
    <name type="scientific">Geranomyces variabilis</name>
    <dbReference type="NCBI Taxonomy" id="109894"/>
    <lineage>
        <taxon>Eukaryota</taxon>
        <taxon>Fungi</taxon>
        <taxon>Fungi incertae sedis</taxon>
        <taxon>Chytridiomycota</taxon>
        <taxon>Chytridiomycota incertae sedis</taxon>
        <taxon>Chytridiomycetes</taxon>
        <taxon>Spizellomycetales</taxon>
        <taxon>Powellomycetaceae</taxon>
        <taxon>Geranomyces</taxon>
    </lineage>
</organism>
<keyword evidence="9" id="KW-1185">Reference proteome</keyword>
<feature type="compositionally biased region" description="Polar residues" evidence="5">
    <location>
        <begin position="172"/>
        <end position="192"/>
    </location>
</feature>
<name>A0AAD5XQX3_9FUNG</name>
<evidence type="ECO:0000313" key="9">
    <source>
        <dbReference type="Proteomes" id="UP001212152"/>
    </source>
</evidence>
<dbReference type="GO" id="GO:0005886">
    <property type="term" value="C:plasma membrane"/>
    <property type="evidence" value="ECO:0007669"/>
    <property type="project" value="TreeGrafter"/>
</dbReference>